<dbReference type="GO" id="GO:0042273">
    <property type="term" value="P:ribosomal large subunit biogenesis"/>
    <property type="evidence" value="ECO:0007669"/>
    <property type="project" value="TreeGrafter"/>
</dbReference>
<dbReference type="PANTHER" id="PTHR13347:SF1">
    <property type="entry name" value="HEAT REPEAT-CONTAINING PROTEIN 3"/>
    <property type="match status" value="1"/>
</dbReference>
<name>A0AAU9USG5_EUPED</name>
<reference evidence="2" key="1">
    <citation type="submission" date="2022-03" db="EMBL/GenBank/DDBJ databases">
        <authorList>
            <person name="Tunstrom K."/>
        </authorList>
    </citation>
    <scope>NUCLEOTIDE SEQUENCE</scope>
</reference>
<dbReference type="GO" id="GO:0006606">
    <property type="term" value="P:protein import into nucleus"/>
    <property type="evidence" value="ECO:0007669"/>
    <property type="project" value="TreeGrafter"/>
</dbReference>
<dbReference type="AlphaFoldDB" id="A0AAU9USG5"/>
<proteinExistence type="predicted"/>
<gene>
    <name evidence="2" type="ORF">EEDITHA_LOCUS17105</name>
</gene>
<dbReference type="EMBL" id="CAKOGL010000025">
    <property type="protein sequence ID" value="CAH2102481.1"/>
    <property type="molecule type" value="Genomic_DNA"/>
</dbReference>
<evidence type="ECO:0000313" key="3">
    <source>
        <dbReference type="Proteomes" id="UP001153954"/>
    </source>
</evidence>
<dbReference type="PANTHER" id="PTHR13347">
    <property type="entry name" value="HEAT REPEAT-CONTAINING PROTEIN 3"/>
    <property type="match status" value="1"/>
</dbReference>
<feature type="domain" description="SYO1-like TPR repeats" evidence="1">
    <location>
        <begin position="1"/>
        <end position="198"/>
    </location>
</feature>
<dbReference type="InterPro" id="IPR052616">
    <property type="entry name" value="SYO1-like"/>
</dbReference>
<protein>
    <recommendedName>
        <fullName evidence="1">SYO1-like TPR repeats domain-containing protein</fullName>
    </recommendedName>
</protein>
<evidence type="ECO:0000313" key="2">
    <source>
        <dbReference type="EMBL" id="CAH2102481.1"/>
    </source>
</evidence>
<dbReference type="Pfam" id="PF25567">
    <property type="entry name" value="TPR_SYO1"/>
    <property type="match status" value="1"/>
</dbReference>
<dbReference type="InterPro" id="IPR057990">
    <property type="entry name" value="TPR_SYO1"/>
</dbReference>
<dbReference type="InterPro" id="IPR011989">
    <property type="entry name" value="ARM-like"/>
</dbReference>
<accession>A0AAU9USG5</accession>
<evidence type="ECO:0000259" key="1">
    <source>
        <dbReference type="Pfam" id="PF25567"/>
    </source>
</evidence>
<sequence>MGGINGIYKIWVEAGKLVFKQSSENLQLLEAATAVMRATLNRITLLNNVKPSESNLFSDLALSDIELMFTGIKNCEAPEIRSNLIRMIGILALLFVNDLNDTTSNVICSITEFILEQAHKENEVWVLAEAIDTLIDMYSEDNTDIIAAKVKLVEKLEILVPVLRNKARQQKKLPKDYKVLVTTVNSNLPRFVKYKKRRVAKL</sequence>
<dbReference type="Proteomes" id="UP001153954">
    <property type="component" value="Unassembled WGS sequence"/>
</dbReference>
<dbReference type="GO" id="GO:0051082">
    <property type="term" value="F:unfolded protein binding"/>
    <property type="evidence" value="ECO:0007669"/>
    <property type="project" value="TreeGrafter"/>
</dbReference>
<dbReference type="Gene3D" id="1.25.10.10">
    <property type="entry name" value="Leucine-rich Repeat Variant"/>
    <property type="match status" value="1"/>
</dbReference>
<keyword evidence="3" id="KW-1185">Reference proteome</keyword>
<organism evidence="2 3">
    <name type="scientific">Euphydryas editha</name>
    <name type="common">Edith's checkerspot</name>
    <dbReference type="NCBI Taxonomy" id="104508"/>
    <lineage>
        <taxon>Eukaryota</taxon>
        <taxon>Metazoa</taxon>
        <taxon>Ecdysozoa</taxon>
        <taxon>Arthropoda</taxon>
        <taxon>Hexapoda</taxon>
        <taxon>Insecta</taxon>
        <taxon>Pterygota</taxon>
        <taxon>Neoptera</taxon>
        <taxon>Endopterygota</taxon>
        <taxon>Lepidoptera</taxon>
        <taxon>Glossata</taxon>
        <taxon>Ditrysia</taxon>
        <taxon>Papilionoidea</taxon>
        <taxon>Nymphalidae</taxon>
        <taxon>Nymphalinae</taxon>
        <taxon>Euphydryas</taxon>
    </lineage>
</organism>
<comment type="caution">
    <text evidence="2">The sequence shown here is derived from an EMBL/GenBank/DDBJ whole genome shotgun (WGS) entry which is preliminary data.</text>
</comment>